<gene>
    <name evidence="7" type="ORF">GCM10007116_12120</name>
    <name evidence="6" type="ORF">HS1genome_2265</name>
</gene>
<dbReference type="InterPro" id="IPR013328">
    <property type="entry name" value="6PGD_dom2"/>
</dbReference>
<feature type="binding site" evidence="3">
    <location>
        <position position="265"/>
    </location>
    <ligand>
        <name>NAD(+)</name>
        <dbReference type="ChEBI" id="CHEBI:57540"/>
    </ligand>
</feature>
<dbReference type="PIRSF" id="PIRSF000105">
    <property type="entry name" value="HCDH"/>
    <property type="match status" value="1"/>
</dbReference>
<organism evidence="6 8">
    <name type="scientific">Sulfodiicoccus acidiphilus</name>
    <dbReference type="NCBI Taxonomy" id="1670455"/>
    <lineage>
        <taxon>Archaea</taxon>
        <taxon>Thermoproteota</taxon>
        <taxon>Thermoprotei</taxon>
        <taxon>Sulfolobales</taxon>
        <taxon>Sulfolobaceae</taxon>
        <taxon>Sulfodiicoccus</taxon>
    </lineage>
</organism>
<evidence type="ECO:0000259" key="4">
    <source>
        <dbReference type="Pfam" id="PF00725"/>
    </source>
</evidence>
<feature type="binding site" evidence="3">
    <location>
        <position position="87"/>
    </location>
    <ligand>
        <name>NAD(+)</name>
        <dbReference type="ChEBI" id="CHEBI:57540"/>
    </ligand>
</feature>
<dbReference type="SUPFAM" id="SSF48179">
    <property type="entry name" value="6-phosphogluconate dehydrogenase C-terminal domain-like"/>
    <property type="match status" value="1"/>
</dbReference>
<evidence type="ECO:0000256" key="1">
    <source>
        <dbReference type="ARBA" id="ARBA00023002"/>
    </source>
</evidence>
<evidence type="ECO:0000259" key="5">
    <source>
        <dbReference type="Pfam" id="PF02737"/>
    </source>
</evidence>
<feature type="domain" description="3-hydroxyacyl-CoA dehydrogenase NAD binding" evidence="5">
    <location>
        <begin position="2"/>
        <end position="179"/>
    </location>
</feature>
<feature type="binding site" evidence="3">
    <location>
        <position position="30"/>
    </location>
    <ligand>
        <name>NAD(+)</name>
        <dbReference type="ChEBI" id="CHEBI:57540"/>
    </ligand>
</feature>
<dbReference type="Gene3D" id="1.10.1040.10">
    <property type="entry name" value="N-(1-d-carboxylethyl)-l-norvaline Dehydrogenase, domain 2"/>
    <property type="match status" value="2"/>
</dbReference>
<dbReference type="EMBL" id="BMQS01000010">
    <property type="protein sequence ID" value="GGT96169.1"/>
    <property type="molecule type" value="Genomic_DNA"/>
</dbReference>
<reference evidence="7" key="4">
    <citation type="submission" date="2020-09" db="EMBL/GenBank/DDBJ databases">
        <authorList>
            <person name="Sun Q."/>
            <person name="Ohkuma M."/>
        </authorList>
    </citation>
    <scope>NUCLEOTIDE SEQUENCE</scope>
    <source>
        <strain evidence="7">JCM 31740</strain>
    </source>
</reference>
<dbReference type="SUPFAM" id="SSF51735">
    <property type="entry name" value="NAD(P)-binding Rossmann-fold domains"/>
    <property type="match status" value="1"/>
</dbReference>
<dbReference type="InterPro" id="IPR022694">
    <property type="entry name" value="3-OHacyl-CoA_DH"/>
</dbReference>
<dbReference type="Pfam" id="PF00725">
    <property type="entry name" value="3HCDH"/>
    <property type="match status" value="1"/>
</dbReference>
<dbReference type="InterPro" id="IPR008927">
    <property type="entry name" value="6-PGluconate_DH-like_C_sf"/>
</dbReference>
<evidence type="ECO:0000313" key="7">
    <source>
        <dbReference type="EMBL" id="GGT96169.1"/>
    </source>
</evidence>
<proteinExistence type="predicted"/>
<dbReference type="KEGG" id="sacd:HS1genome_2265"/>
<feature type="binding site" evidence="3">
    <location>
        <begin position="7"/>
        <end position="12"/>
    </location>
    <ligand>
        <name>NAD(+)</name>
        <dbReference type="ChEBI" id="CHEBI:57540"/>
    </ligand>
</feature>
<feature type="binding site" evidence="3">
    <location>
        <position position="138"/>
    </location>
    <ligand>
        <name>NAD(+)</name>
        <dbReference type="ChEBI" id="CHEBI:57540"/>
    </ligand>
</feature>
<accession>A0A348B6S4</accession>
<feature type="binding site" evidence="3">
    <location>
        <position position="92"/>
    </location>
    <ligand>
        <name>NAD(+)</name>
        <dbReference type="ChEBI" id="CHEBI:57540"/>
    </ligand>
</feature>
<dbReference type="InterPro" id="IPR036291">
    <property type="entry name" value="NAD(P)-bd_dom_sf"/>
</dbReference>
<evidence type="ECO:0000313" key="6">
    <source>
        <dbReference type="EMBL" id="BBD73876.1"/>
    </source>
</evidence>
<dbReference type="Proteomes" id="UP000616143">
    <property type="component" value="Unassembled WGS sequence"/>
</dbReference>
<dbReference type="Gene3D" id="3.40.50.720">
    <property type="entry name" value="NAD(P)-binding Rossmann-like Domain"/>
    <property type="match status" value="1"/>
</dbReference>
<reference evidence="8" key="2">
    <citation type="submission" date="2018-04" db="EMBL/GenBank/DDBJ databases">
        <title>Complete genome sequence of Sulfodiicoccus acidiphilus strain HS-1.</title>
        <authorList>
            <person name="Sakai H.D."/>
            <person name="Kurosawa N."/>
        </authorList>
    </citation>
    <scope>NUCLEOTIDE SEQUENCE [LARGE SCALE GENOMIC DNA]</scope>
    <source>
        <strain evidence="8">HS-1</strain>
    </source>
</reference>
<dbReference type="AlphaFoldDB" id="A0A348B6S4"/>
<dbReference type="InterPro" id="IPR006108">
    <property type="entry name" value="3HC_DH_C"/>
</dbReference>
<protein>
    <submittedName>
        <fullName evidence="6">3-hydroxybutyryl-CoA dehydrogenase</fullName>
    </submittedName>
</protein>
<dbReference type="GeneID" id="38667717"/>
<dbReference type="FunFam" id="3.40.50.720:FF:000009">
    <property type="entry name" value="Fatty oxidation complex, alpha subunit"/>
    <property type="match status" value="1"/>
</dbReference>
<dbReference type="GO" id="GO:0016616">
    <property type="term" value="F:oxidoreductase activity, acting on the CH-OH group of donors, NAD or NADP as acceptor"/>
    <property type="evidence" value="ECO:0007669"/>
    <property type="project" value="InterPro"/>
</dbReference>
<keyword evidence="1" id="KW-0560">Oxidoreductase</keyword>
<dbReference type="Pfam" id="PF02737">
    <property type="entry name" value="3HCDH_N"/>
    <property type="match status" value="1"/>
</dbReference>
<keyword evidence="3" id="KW-0520">NAD</keyword>
<dbReference type="InterPro" id="IPR006176">
    <property type="entry name" value="3-OHacyl-CoA_DH_NAD-bd"/>
</dbReference>
<evidence type="ECO:0000256" key="2">
    <source>
        <dbReference type="PIRSR" id="PIRSR000105-1"/>
    </source>
</evidence>
<evidence type="ECO:0000313" key="8">
    <source>
        <dbReference type="Proteomes" id="UP000276741"/>
    </source>
</evidence>
<keyword evidence="8" id="KW-1185">Reference proteome</keyword>
<sequence length="337" mass="37076">MKVGVLGAGQMGSGIAEVFALAGHRVGIFDVDKSQIEKALRNIRWSVEKLTEKGKVKDVEEVMSRIEVLPGVEAVRGDDLILEAVFEDFNVKIDVLRKASEEANDESIIASNTSSIPITELSRAVRMPARFVGMHFFNPPVLMPLVEVIRGDNTGPIYFNRAIDIVRGLGKTPLPVRKDVPGFVVNRILFRIFNAACGLLGKYTVEQIDSVAYYELGFPMGIFMLLDYTGLDLNLSISKEVAKRGLRLECPPVETLVKEGKKGTKSGAGFYNWASRPRIMMVGGGPDPKEIVRPAFEEGKWLIREGIVTEEEVDEGTRLGLGLKEGIITLSKRLGLS</sequence>
<dbReference type="EMBL" id="AP018553">
    <property type="protein sequence ID" value="BBD73876.1"/>
    <property type="molecule type" value="Genomic_DNA"/>
</dbReference>
<dbReference type="PANTHER" id="PTHR48075">
    <property type="entry name" value="3-HYDROXYACYL-COA DEHYDROGENASE FAMILY PROTEIN"/>
    <property type="match status" value="1"/>
</dbReference>
<feature type="site" description="Important for catalytic activity" evidence="2">
    <location>
        <position position="135"/>
    </location>
</feature>
<dbReference type="GO" id="GO:0006631">
    <property type="term" value="P:fatty acid metabolic process"/>
    <property type="evidence" value="ECO:0007669"/>
    <property type="project" value="InterPro"/>
</dbReference>
<dbReference type="OrthoDB" id="39812at2157"/>
<dbReference type="GO" id="GO:0070403">
    <property type="term" value="F:NAD+ binding"/>
    <property type="evidence" value="ECO:0007669"/>
    <property type="project" value="InterPro"/>
</dbReference>
<dbReference type="PANTHER" id="PTHR48075:SF5">
    <property type="entry name" value="3-HYDROXYBUTYRYL-COA DEHYDROGENASE"/>
    <property type="match status" value="1"/>
</dbReference>
<reference evidence="7" key="1">
    <citation type="journal article" date="2014" name="Int. J. Syst. Evol. Microbiol.">
        <title>Complete genome sequence of Corynebacterium casei LMG S-19264T (=DSM 44701T), isolated from a smear-ripened cheese.</title>
        <authorList>
            <consortium name="US DOE Joint Genome Institute (JGI-PGF)"/>
            <person name="Walter F."/>
            <person name="Albersmeier A."/>
            <person name="Kalinowski J."/>
            <person name="Ruckert C."/>
        </authorList>
    </citation>
    <scope>NUCLEOTIDE SEQUENCE</scope>
    <source>
        <strain evidence="7">JCM 31740</strain>
    </source>
</reference>
<dbReference type="Proteomes" id="UP000276741">
    <property type="component" value="Chromosome"/>
</dbReference>
<dbReference type="RefSeq" id="WP_126451121.1">
    <property type="nucleotide sequence ID" value="NZ_AP018553.1"/>
</dbReference>
<evidence type="ECO:0000256" key="3">
    <source>
        <dbReference type="PIRSR" id="PIRSR000105-2"/>
    </source>
</evidence>
<feature type="domain" description="3-hydroxyacyl-CoA dehydrogenase C-terminal" evidence="4">
    <location>
        <begin position="182"/>
        <end position="273"/>
    </location>
</feature>
<reference evidence="6" key="3">
    <citation type="journal article" date="2019" name="BMC Res. Notes">
        <title>Complete genome sequence of the Sulfodiicoccus acidiphilus strain HS-1T, the first crenarchaeon that lacks polB3, isolated from an acidic hot spring in Ohwaku-dani, Hakone, Japan.</title>
        <authorList>
            <person name="Sakai H.D."/>
            <person name="Kurosawa N."/>
        </authorList>
    </citation>
    <scope>NUCLEOTIDE SEQUENCE</scope>
    <source>
        <strain evidence="6">HS-1</strain>
    </source>
</reference>
<feature type="binding site" evidence="3">
    <location>
        <position position="114"/>
    </location>
    <ligand>
        <name>NAD(+)</name>
        <dbReference type="ChEBI" id="CHEBI:57540"/>
    </ligand>
</feature>
<name>A0A348B6S4_9CREN</name>